<organism evidence="2 3">
    <name type="scientific">Flavobacterium rhizophilum</name>
    <dbReference type="NCBI Taxonomy" id="3163296"/>
    <lineage>
        <taxon>Bacteria</taxon>
        <taxon>Pseudomonadati</taxon>
        <taxon>Bacteroidota</taxon>
        <taxon>Flavobacteriia</taxon>
        <taxon>Flavobacteriales</taxon>
        <taxon>Flavobacteriaceae</taxon>
        <taxon>Flavobacterium</taxon>
    </lineage>
</organism>
<proteinExistence type="predicted"/>
<keyword evidence="3" id="KW-1185">Reference proteome</keyword>
<dbReference type="InterPro" id="IPR044023">
    <property type="entry name" value="Ig_7"/>
</dbReference>
<feature type="domain" description="Ig-like" evidence="1">
    <location>
        <begin position="418"/>
        <end position="491"/>
    </location>
</feature>
<accession>A0ABW8YFK0</accession>
<dbReference type="Proteomes" id="UP001629059">
    <property type="component" value="Unassembled WGS sequence"/>
</dbReference>
<protein>
    <recommendedName>
        <fullName evidence="1">Ig-like domain-containing protein</fullName>
    </recommendedName>
</protein>
<feature type="non-terminal residue" evidence="2">
    <location>
        <position position="1"/>
    </location>
</feature>
<sequence>LSDGTIYYGEITANGCVSTSRFAVTANVYTTAAPTGDATQNFCFQDTPIIADLVTNEGSTTWYNQASGGTAYNSGDALSDGTIYYGEITANGCVSTSRFAVTANVYTTAAPTGDATQNFCSQDSPTVGDLVTVEGSTTWYNQASGGTAYNSGDALSDGTIYYGEITANGCVSTSRFAVTANVYATAAPTGDATQDFCSQDTPTIADLVTNEGSTTWYNQASGGTAYNSGDALSDGTVYYGEITVNGCVSTSRFAVTANVYSTPAPTGFATQEFCTQDNPTIADLTTNESNVTWYNQASGGTAYNSGDALSDGTIYYGEITANGCVSTSRLAVTANVGNIPAPTGDAAQAFCTIDSPTVADIVVNEAGVVWYDQATGGTAYNGTDALVNGETYYGSIESGTCVSTSRLEVTVTLNTTASPTTSNATQDFCIQDNPTIANLSTNEGSVTWYNQASGGTAYTGTDALTDETTYYGEITQNGCPSTTRLAVAVNVYTTAAPTGNASQDFCSQDSPTIADLVTNEGSTTWYNQSTGGTAYNSGDALSDGTIYYGEITANGCVSTSRFAVTANVYTTAAPTGDATQNFCSQDSPTVGDLVTVEGSTIWYNQASGGTAYTDTDALTNGTTYYGEITANSCVSTSRLAVSVNVYSTAAPTGNASQSFCGYDSPTVASLSANESNVTWYNQASGGTAYAGTDALVTSTTYYGEITQNGCVSTSRLAVTVTLTTNCDVTLNLKMMLHGALSGTSDGLMRDDLRTGGHIPEEQPYSSTLNARFTHVNNTGDETTNATVLSANDGTGDAVVDWVFIEIRNPLDDTEVIKTISALVQRDGDVVDAATGGALRISSLPQTFYVAVKHRNHFGAMTANPITASMGLATIDFTSLSDANTYHLSTSPDNVAMNDVDMTGYTGKALFAGNANYDNKIKYDGINNDRQTMGSQVLSDSENTGQVLNFNAEGYLSGDINMDGTVKYDGAGNERQVMQNSVITYPLNTGNLNNYNNMIEQIPQ</sequence>
<feature type="domain" description="Ig-like" evidence="1">
    <location>
        <begin position="187"/>
        <end position="259"/>
    </location>
</feature>
<comment type="caution">
    <text evidence="2">The sequence shown here is derived from an EMBL/GenBank/DDBJ whole genome shotgun (WGS) entry which is preliminary data.</text>
</comment>
<feature type="domain" description="Ig-like" evidence="1">
    <location>
        <begin position="496"/>
        <end position="568"/>
    </location>
</feature>
<dbReference type="Pfam" id="PF19081">
    <property type="entry name" value="Ig_7"/>
    <property type="match status" value="8"/>
</dbReference>
<evidence type="ECO:0000259" key="1">
    <source>
        <dbReference type="Pfam" id="PF19081"/>
    </source>
</evidence>
<name>A0ABW8YFK0_9FLAO</name>
<feature type="domain" description="Ig-like" evidence="1">
    <location>
        <begin position="264"/>
        <end position="336"/>
    </location>
</feature>
<feature type="domain" description="Ig-like" evidence="1">
    <location>
        <begin position="573"/>
        <end position="645"/>
    </location>
</feature>
<feature type="domain" description="Ig-like" evidence="1">
    <location>
        <begin position="110"/>
        <end position="182"/>
    </location>
</feature>
<gene>
    <name evidence="2" type="ORF">ABS768_11210</name>
</gene>
<feature type="domain" description="Ig-like" evidence="1">
    <location>
        <begin position="33"/>
        <end position="105"/>
    </location>
</feature>
<feature type="domain" description="Ig-like" evidence="1">
    <location>
        <begin position="650"/>
        <end position="722"/>
    </location>
</feature>
<evidence type="ECO:0000313" key="3">
    <source>
        <dbReference type="Proteomes" id="UP001629059"/>
    </source>
</evidence>
<reference evidence="2 3" key="1">
    <citation type="submission" date="2024-06" db="EMBL/GenBank/DDBJ databases">
        <authorList>
            <person name="Kaempfer P."/>
            <person name="Viver T."/>
        </authorList>
    </citation>
    <scope>NUCLEOTIDE SEQUENCE [LARGE SCALE GENOMIC DNA]</scope>
    <source>
        <strain evidence="2 3">ST-75</strain>
    </source>
</reference>
<dbReference type="EMBL" id="JBELQB010000007">
    <property type="protein sequence ID" value="MFL9838070.1"/>
    <property type="molecule type" value="Genomic_DNA"/>
</dbReference>
<evidence type="ECO:0000313" key="2">
    <source>
        <dbReference type="EMBL" id="MFL9838070.1"/>
    </source>
</evidence>